<dbReference type="EMBL" id="JARVWT010000001">
    <property type="protein sequence ID" value="MDH2329664.1"/>
    <property type="molecule type" value="Genomic_DNA"/>
</dbReference>
<dbReference type="InterPro" id="IPR021388">
    <property type="entry name" value="DUF3024"/>
</dbReference>
<reference evidence="1" key="1">
    <citation type="submission" date="2023-04" db="EMBL/GenBank/DDBJ databases">
        <title>Uncovering the Secrets of Slow-Growing Bacteria in Tropical Savanna Soil through Cultivation and Genomic Analysis.</title>
        <authorList>
            <person name="Goncalves O.S."/>
            <person name="Santana M.F."/>
        </authorList>
    </citation>
    <scope>NUCLEOTIDE SEQUENCE</scope>
    <source>
        <strain evidence="1">ANTI</strain>
    </source>
</reference>
<evidence type="ECO:0000313" key="2">
    <source>
        <dbReference type="Proteomes" id="UP001229409"/>
    </source>
</evidence>
<dbReference type="Pfam" id="PF11225">
    <property type="entry name" value="DUF3024"/>
    <property type="match status" value="1"/>
</dbReference>
<dbReference type="Proteomes" id="UP001229409">
    <property type="component" value="Unassembled WGS sequence"/>
</dbReference>
<dbReference type="AlphaFoldDB" id="A0AAP3ZV95"/>
<gene>
    <name evidence="1" type="ORF">QDS18_02165</name>
</gene>
<proteinExistence type="predicted"/>
<evidence type="ECO:0000313" key="1">
    <source>
        <dbReference type="EMBL" id="MDH2329664.1"/>
    </source>
</evidence>
<organism evidence="1 2">
    <name type="scientific">Paenibacillus polymyxa</name>
    <name type="common">Bacillus polymyxa</name>
    <dbReference type="NCBI Taxonomy" id="1406"/>
    <lineage>
        <taxon>Bacteria</taxon>
        <taxon>Bacillati</taxon>
        <taxon>Bacillota</taxon>
        <taxon>Bacilli</taxon>
        <taxon>Bacillales</taxon>
        <taxon>Paenibacillaceae</taxon>
        <taxon>Paenibacillus</taxon>
    </lineage>
</organism>
<dbReference type="RefSeq" id="WP_231517263.1">
    <property type="nucleotide sequence ID" value="NZ_JARVWT010000001.1"/>
</dbReference>
<protein>
    <submittedName>
        <fullName evidence="1">DUF3024 domain-containing protein</fullName>
    </submittedName>
</protein>
<comment type="caution">
    <text evidence="1">The sequence shown here is derived from an EMBL/GenBank/DDBJ whole genome shotgun (WGS) entry which is preliminary data.</text>
</comment>
<accession>A0AAP3ZV95</accession>
<name>A0AAP3ZV95_PAEPO</name>
<sequence length="114" mass="13659">MNKRIDPFTVKKVEYLLNGYIALKVPGYVRSDVRLIYQIEDNCLILTEERPSNETESWDRTDIVQFRWEENHWHVYARQEAESWQRVKEIAPNPCFEEQLEQVEIDPAGIFWTG</sequence>